<proteinExistence type="predicted"/>
<protein>
    <submittedName>
        <fullName evidence="1">Uncharacterized protein</fullName>
    </submittedName>
</protein>
<sequence length="25" mass="2952">MVDHVSLPNNPMFLEMDNIIHLDEK</sequence>
<dbReference type="EMBL" id="GBRH01242398">
    <property type="protein sequence ID" value="JAD55497.1"/>
    <property type="molecule type" value="Transcribed_RNA"/>
</dbReference>
<reference evidence="1" key="1">
    <citation type="submission" date="2014-09" db="EMBL/GenBank/DDBJ databases">
        <authorList>
            <person name="Magalhaes I.L.F."/>
            <person name="Oliveira U."/>
            <person name="Santos F.R."/>
            <person name="Vidigal T.H.D.A."/>
            <person name="Brescovit A.D."/>
            <person name="Santos A.J."/>
        </authorList>
    </citation>
    <scope>NUCLEOTIDE SEQUENCE</scope>
    <source>
        <tissue evidence="1">Shoot tissue taken approximately 20 cm above the soil surface</tissue>
    </source>
</reference>
<organism evidence="1">
    <name type="scientific">Arundo donax</name>
    <name type="common">Giant reed</name>
    <name type="synonym">Donax arundinaceus</name>
    <dbReference type="NCBI Taxonomy" id="35708"/>
    <lineage>
        <taxon>Eukaryota</taxon>
        <taxon>Viridiplantae</taxon>
        <taxon>Streptophyta</taxon>
        <taxon>Embryophyta</taxon>
        <taxon>Tracheophyta</taxon>
        <taxon>Spermatophyta</taxon>
        <taxon>Magnoliopsida</taxon>
        <taxon>Liliopsida</taxon>
        <taxon>Poales</taxon>
        <taxon>Poaceae</taxon>
        <taxon>PACMAD clade</taxon>
        <taxon>Arundinoideae</taxon>
        <taxon>Arundineae</taxon>
        <taxon>Arundo</taxon>
    </lineage>
</organism>
<evidence type="ECO:0000313" key="1">
    <source>
        <dbReference type="EMBL" id="JAD55497.1"/>
    </source>
</evidence>
<dbReference type="AlphaFoldDB" id="A0A0A9B884"/>
<reference evidence="1" key="2">
    <citation type="journal article" date="2015" name="Data Brief">
        <title>Shoot transcriptome of the giant reed, Arundo donax.</title>
        <authorList>
            <person name="Barrero R.A."/>
            <person name="Guerrero F.D."/>
            <person name="Moolhuijzen P."/>
            <person name="Goolsby J.A."/>
            <person name="Tidwell J."/>
            <person name="Bellgard S.E."/>
            <person name="Bellgard M.I."/>
        </authorList>
    </citation>
    <scope>NUCLEOTIDE SEQUENCE</scope>
    <source>
        <tissue evidence="1">Shoot tissue taken approximately 20 cm above the soil surface</tissue>
    </source>
</reference>
<name>A0A0A9B884_ARUDO</name>
<accession>A0A0A9B884</accession>